<dbReference type="PANTHER" id="PTHR43099:SF6">
    <property type="entry name" value="UPF0053 PROTEIN RV1842C"/>
    <property type="match status" value="1"/>
</dbReference>
<keyword evidence="8 10" id="KW-0472">Membrane</keyword>
<keyword evidence="6 10" id="KW-1133">Transmembrane helix</keyword>
<keyword evidence="4 10" id="KW-0812">Transmembrane</keyword>
<evidence type="ECO:0000313" key="14">
    <source>
        <dbReference type="EMBL" id="AKK05895.1"/>
    </source>
</evidence>
<comment type="similarity">
    <text evidence="2">Belongs to the UPF0053 family.</text>
</comment>
<dbReference type="PROSITE" id="PS51371">
    <property type="entry name" value="CBS"/>
    <property type="match status" value="2"/>
</dbReference>
<evidence type="ECO:0000256" key="9">
    <source>
        <dbReference type="PROSITE-ProRule" id="PRU00703"/>
    </source>
</evidence>
<dbReference type="Pfam" id="PF01595">
    <property type="entry name" value="CNNM"/>
    <property type="match status" value="1"/>
</dbReference>
<dbReference type="CDD" id="cd04590">
    <property type="entry name" value="CBS_pair_CorC_HlyC_assoc"/>
    <property type="match status" value="1"/>
</dbReference>
<dbReference type="InterPro" id="IPR036318">
    <property type="entry name" value="FAD-bd_PCMH-like_sf"/>
</dbReference>
<evidence type="ECO:0000313" key="15">
    <source>
        <dbReference type="Proteomes" id="UP000035199"/>
    </source>
</evidence>
<evidence type="ECO:0000256" key="4">
    <source>
        <dbReference type="ARBA" id="ARBA00022692"/>
    </source>
</evidence>
<organism evidence="14 15">
    <name type="scientific">Corynebacterium mustelae</name>
    <dbReference type="NCBI Taxonomy" id="571915"/>
    <lineage>
        <taxon>Bacteria</taxon>
        <taxon>Bacillati</taxon>
        <taxon>Actinomycetota</taxon>
        <taxon>Actinomycetes</taxon>
        <taxon>Mycobacteriales</taxon>
        <taxon>Corynebacteriaceae</taxon>
        <taxon>Corynebacterium</taxon>
    </lineage>
</organism>
<dbReference type="SMART" id="SM01091">
    <property type="entry name" value="CorC_HlyC"/>
    <property type="match status" value="1"/>
</dbReference>
<dbReference type="InterPro" id="IPR046342">
    <property type="entry name" value="CBS_dom_sf"/>
</dbReference>
<keyword evidence="7 9" id="KW-0129">CBS domain</keyword>
<dbReference type="RefSeq" id="WP_047262025.1">
    <property type="nucleotide sequence ID" value="NZ_CP011542.1"/>
</dbReference>
<dbReference type="InterPro" id="IPR005170">
    <property type="entry name" value="Transptr-assoc_dom"/>
</dbReference>
<protein>
    <submittedName>
        <fullName evidence="14">CBS domain-containing protein</fullName>
    </submittedName>
</protein>
<evidence type="ECO:0000256" key="1">
    <source>
        <dbReference type="ARBA" id="ARBA00004651"/>
    </source>
</evidence>
<dbReference type="KEGG" id="cmv:CMUST_07850"/>
<evidence type="ECO:0000256" key="7">
    <source>
        <dbReference type="ARBA" id="ARBA00023122"/>
    </source>
</evidence>
<feature type="transmembrane region" description="Helical" evidence="11">
    <location>
        <begin position="60"/>
        <end position="82"/>
    </location>
</feature>
<dbReference type="OrthoDB" id="110231at2"/>
<evidence type="ECO:0000256" key="6">
    <source>
        <dbReference type="ARBA" id="ARBA00022989"/>
    </source>
</evidence>
<feature type="transmembrane region" description="Helical" evidence="11">
    <location>
        <begin position="102"/>
        <end position="123"/>
    </location>
</feature>
<evidence type="ECO:0000256" key="10">
    <source>
        <dbReference type="PROSITE-ProRule" id="PRU01193"/>
    </source>
</evidence>
<gene>
    <name evidence="14" type="ORF">CMUST_07850</name>
</gene>
<proteinExistence type="inferred from homology"/>
<name>A0A0G3GZE1_9CORY</name>
<evidence type="ECO:0000256" key="5">
    <source>
        <dbReference type="ARBA" id="ARBA00022737"/>
    </source>
</evidence>
<dbReference type="PANTHER" id="PTHR43099">
    <property type="entry name" value="UPF0053 PROTEIN YRKA"/>
    <property type="match status" value="1"/>
</dbReference>
<dbReference type="PROSITE" id="PS51846">
    <property type="entry name" value="CNNM"/>
    <property type="match status" value="1"/>
</dbReference>
<dbReference type="Proteomes" id="UP000035199">
    <property type="component" value="Chromosome"/>
</dbReference>
<dbReference type="InterPro" id="IPR044751">
    <property type="entry name" value="Ion_transp-like_CBS"/>
</dbReference>
<feature type="domain" description="CNNM transmembrane" evidence="13">
    <location>
        <begin position="2"/>
        <end position="206"/>
    </location>
</feature>
<dbReference type="InterPro" id="IPR016169">
    <property type="entry name" value="FAD-bd_PCMH_sub2"/>
</dbReference>
<dbReference type="InterPro" id="IPR000644">
    <property type="entry name" value="CBS_dom"/>
</dbReference>
<dbReference type="Pfam" id="PF00571">
    <property type="entry name" value="CBS"/>
    <property type="match status" value="2"/>
</dbReference>
<dbReference type="EMBL" id="CP011542">
    <property type="protein sequence ID" value="AKK05895.1"/>
    <property type="molecule type" value="Genomic_DNA"/>
</dbReference>
<evidence type="ECO:0000256" key="3">
    <source>
        <dbReference type="ARBA" id="ARBA00022475"/>
    </source>
</evidence>
<evidence type="ECO:0000256" key="2">
    <source>
        <dbReference type="ARBA" id="ARBA00006337"/>
    </source>
</evidence>
<evidence type="ECO:0000259" key="13">
    <source>
        <dbReference type="PROSITE" id="PS51846"/>
    </source>
</evidence>
<keyword evidence="3" id="KW-1003">Cell membrane</keyword>
<comment type="subcellular location">
    <subcellularLocation>
        <location evidence="1">Cell membrane</location>
        <topology evidence="1">Multi-pass membrane protein</topology>
    </subcellularLocation>
</comment>
<dbReference type="SUPFAM" id="SSF56176">
    <property type="entry name" value="FAD-binding/transporter-associated domain-like"/>
    <property type="match status" value="1"/>
</dbReference>
<reference evidence="15" key="2">
    <citation type="submission" date="2015-05" db="EMBL/GenBank/DDBJ databases">
        <title>Complete genome sequence of Corynebacterium mustelae DSM 45274, isolated from various tissues of a male ferret with lethal sepsis.</title>
        <authorList>
            <person name="Ruckert C."/>
            <person name="Albersmeier A."/>
            <person name="Winkler A."/>
            <person name="Tauch A."/>
        </authorList>
    </citation>
    <scope>NUCLEOTIDE SEQUENCE [LARGE SCALE GENOMIC DNA]</scope>
    <source>
        <strain evidence="15">DSM 45274</strain>
    </source>
</reference>
<evidence type="ECO:0000259" key="12">
    <source>
        <dbReference type="PROSITE" id="PS51371"/>
    </source>
</evidence>
<dbReference type="Gene3D" id="3.10.580.10">
    <property type="entry name" value="CBS-domain"/>
    <property type="match status" value="1"/>
</dbReference>
<evidence type="ECO:0000256" key="11">
    <source>
        <dbReference type="SAM" id="Phobius"/>
    </source>
</evidence>
<dbReference type="Pfam" id="PF03471">
    <property type="entry name" value="CorC_HlyC"/>
    <property type="match status" value="1"/>
</dbReference>
<feature type="transmembrane region" description="Helical" evidence="11">
    <location>
        <begin position="6"/>
        <end position="30"/>
    </location>
</feature>
<dbReference type="SUPFAM" id="SSF54631">
    <property type="entry name" value="CBS-domain pair"/>
    <property type="match status" value="1"/>
</dbReference>
<feature type="domain" description="CBS" evidence="12">
    <location>
        <begin position="290"/>
        <end position="347"/>
    </location>
</feature>
<dbReference type="InterPro" id="IPR051676">
    <property type="entry name" value="UPF0053_domain"/>
</dbReference>
<dbReference type="GO" id="GO:0005886">
    <property type="term" value="C:plasma membrane"/>
    <property type="evidence" value="ECO:0007669"/>
    <property type="project" value="UniProtKB-SubCell"/>
</dbReference>
<dbReference type="Gene3D" id="3.30.465.10">
    <property type="match status" value="1"/>
</dbReference>
<keyword evidence="5" id="KW-0677">Repeat</keyword>
<dbReference type="STRING" id="571915.CMUST_07850"/>
<dbReference type="GO" id="GO:0050660">
    <property type="term" value="F:flavin adenine dinucleotide binding"/>
    <property type="evidence" value="ECO:0007669"/>
    <property type="project" value="InterPro"/>
</dbReference>
<accession>A0A0G3GZE1</accession>
<keyword evidence="15" id="KW-1185">Reference proteome</keyword>
<sequence length="468" mass="50646">MDIVISVASLLGFILLTASTGLFVAVEFALTGLERATIDQDVAERDDKSAHAVKRDYQNLSFVLSGAQLGITITTLATGFLAEPILAKFLIPILEYAGLSATWTTTIALILALIIATFLSMVFGELVPKNIAITDPLNTARFVVGPVHVFNSVFRGFINLLNRSANALVRKIGIEPADELATARSAQELTALVRNSAESGDIDATTARFLDRSLRFGETTAEELMTPRSTIETLSHDDTVLDLIALAIETGHSRFPVVRGDLDETIGVVHYKDAFELPPEKRRTTLLSEIARSIPVVPESLDGDAVLNAVRSAGSQVILVADEYGGTAGIITIEDVIEEILGEVYDEHDNADADKDFEPFGTSWAVSGLVRIDELAEKVGYIAPDGPYETLGGLVMSQLGRIPTMDDEVILPESDHPALAEFTSGFSGRWLAKVSAMEDRRVDKVIITPITEEEYKEIVAKTTRAEGN</sequence>
<feature type="domain" description="CBS" evidence="12">
    <location>
        <begin position="225"/>
        <end position="284"/>
    </location>
</feature>
<dbReference type="InterPro" id="IPR002550">
    <property type="entry name" value="CNNM"/>
</dbReference>
<reference evidence="14 15" key="1">
    <citation type="journal article" date="2015" name="Genome Announc.">
        <title>Complete Genome Sequence of the Type Strain Corynebacterium mustelae DSM 45274, Isolated from Various Tissues of a Male Ferret with Lethal Sepsis.</title>
        <authorList>
            <person name="Ruckert C."/>
            <person name="Eimer J."/>
            <person name="Winkler A."/>
            <person name="Tauch A."/>
        </authorList>
    </citation>
    <scope>NUCLEOTIDE SEQUENCE [LARGE SCALE GENOMIC DNA]</scope>
    <source>
        <strain evidence="14 15">DSM 45274</strain>
    </source>
</reference>
<evidence type="ECO:0000256" key="8">
    <source>
        <dbReference type="ARBA" id="ARBA00023136"/>
    </source>
</evidence>
<dbReference type="PATRIC" id="fig|571915.4.peg.1673"/>
<dbReference type="AlphaFoldDB" id="A0A0G3GZE1"/>